<protein>
    <submittedName>
        <fullName evidence="2">Gti1/Pac2 family protein</fullName>
    </submittedName>
</protein>
<comment type="caution">
    <text evidence="2">The sequence shown here is derived from an EMBL/GenBank/DDBJ whole genome shotgun (WGS) entry which is preliminary data.</text>
</comment>
<dbReference type="GO" id="GO:0003677">
    <property type="term" value="F:DNA binding"/>
    <property type="evidence" value="ECO:0007669"/>
    <property type="project" value="TreeGrafter"/>
</dbReference>
<evidence type="ECO:0000256" key="1">
    <source>
        <dbReference type="SAM" id="MobiDB-lite"/>
    </source>
</evidence>
<accession>A0A9P3PLT2</accession>
<organism evidence="2 3">
    <name type="scientific">Lyophyllum shimeji</name>
    <name type="common">Hon-shimeji</name>
    <name type="synonym">Tricholoma shimeji</name>
    <dbReference type="NCBI Taxonomy" id="47721"/>
    <lineage>
        <taxon>Eukaryota</taxon>
        <taxon>Fungi</taxon>
        <taxon>Dikarya</taxon>
        <taxon>Basidiomycota</taxon>
        <taxon>Agaricomycotina</taxon>
        <taxon>Agaricomycetes</taxon>
        <taxon>Agaricomycetidae</taxon>
        <taxon>Agaricales</taxon>
        <taxon>Tricholomatineae</taxon>
        <taxon>Lyophyllaceae</taxon>
        <taxon>Lyophyllum</taxon>
    </lineage>
</organism>
<name>A0A9P3PLT2_LYOSH</name>
<dbReference type="InterPro" id="IPR018608">
    <property type="entry name" value="Gti1/Pac2"/>
</dbReference>
<proteinExistence type="predicted"/>
<dbReference type="OrthoDB" id="5572844at2759"/>
<reference evidence="2" key="1">
    <citation type="submission" date="2022-07" db="EMBL/GenBank/DDBJ databases">
        <title>The genome of Lyophyllum shimeji provides insight into the initial evolution of ectomycorrhizal fungal genome.</title>
        <authorList>
            <person name="Kobayashi Y."/>
            <person name="Shibata T."/>
            <person name="Hirakawa H."/>
            <person name="Shigenobu S."/>
            <person name="Nishiyama T."/>
            <person name="Yamada A."/>
            <person name="Hasebe M."/>
            <person name="Kawaguchi M."/>
        </authorList>
    </citation>
    <scope>NUCLEOTIDE SEQUENCE</scope>
    <source>
        <strain evidence="2">AT787</strain>
    </source>
</reference>
<feature type="region of interest" description="Disordered" evidence="1">
    <location>
        <begin position="158"/>
        <end position="290"/>
    </location>
</feature>
<keyword evidence="3" id="KW-1185">Reference proteome</keyword>
<feature type="region of interest" description="Disordered" evidence="1">
    <location>
        <begin position="367"/>
        <end position="391"/>
    </location>
</feature>
<evidence type="ECO:0000313" key="3">
    <source>
        <dbReference type="Proteomes" id="UP001063166"/>
    </source>
</evidence>
<dbReference type="Proteomes" id="UP001063166">
    <property type="component" value="Unassembled WGS sequence"/>
</dbReference>
<feature type="compositionally biased region" description="Pro residues" evidence="1">
    <location>
        <begin position="245"/>
        <end position="259"/>
    </location>
</feature>
<dbReference type="PANTHER" id="PTHR28027:SF2">
    <property type="entry name" value="TRANSCRIPTIONAL REGULATOR MIT1"/>
    <property type="match status" value="1"/>
</dbReference>
<evidence type="ECO:0000313" key="2">
    <source>
        <dbReference type="EMBL" id="GLB37788.1"/>
    </source>
</evidence>
<dbReference type="EMBL" id="BRPK01000004">
    <property type="protein sequence ID" value="GLB37788.1"/>
    <property type="molecule type" value="Genomic_DNA"/>
</dbReference>
<dbReference type="AlphaFoldDB" id="A0A9P3PLT2"/>
<feature type="compositionally biased region" description="Basic and acidic residues" evidence="1">
    <location>
        <begin position="378"/>
        <end position="388"/>
    </location>
</feature>
<feature type="compositionally biased region" description="Polar residues" evidence="1">
    <location>
        <begin position="194"/>
        <end position="206"/>
    </location>
</feature>
<gene>
    <name evidence="2" type="ORF">LshimejAT787_0408390</name>
</gene>
<dbReference type="Pfam" id="PF09729">
    <property type="entry name" value="Gti1_Pac2"/>
    <property type="match status" value="1"/>
</dbReference>
<sequence>MQQPTCTNIRIRSTQDAHRIFYAVQKGVLRMVARRLDAEERLALTTGCVYVWEERGPHSEITGLGIERFTEGRRWTPSRVRDEFLFYYEREPTPRPHDWDQLVKQTYSVWVDTEKGRRKWHLTAYFTDKTVNDLSTIDDIPAAKDLVVPPGLYQSTRVAKNRNRCEEQVHSSGKMSKHHQPRTYAPFSPYNHLPSHSASPPATESVTMYDPYKSSAASRHSPKSSGDPSPTSYSHIGPHSQGPSQPLPSPPHHLPPPAPYANTSHPPSLPGIADVSGIHNPHASSTSTMLPSILPTSPAWSRGSGTPSYPSQSIPRVMSKPYRYPEPCSLPPVSTVYDAAHFSSLGSTPEPSPRALVPAYDAPWAPAGQPREASYELATRESGSERRRGSLCSNPELALAPIHALERRHPYRRDPMDDEALRLLPH</sequence>
<dbReference type="PANTHER" id="PTHR28027">
    <property type="entry name" value="TRANSCRIPTIONAL REGULATOR MIT1"/>
    <property type="match status" value="1"/>
</dbReference>
<feature type="compositionally biased region" description="Low complexity" evidence="1">
    <location>
        <begin position="213"/>
        <end position="225"/>
    </location>
</feature>